<gene>
    <name evidence="2" type="ORF">GCM10010324_61460</name>
</gene>
<evidence type="ECO:0000256" key="1">
    <source>
        <dbReference type="SAM" id="MobiDB-lite"/>
    </source>
</evidence>
<evidence type="ECO:0000313" key="3">
    <source>
        <dbReference type="Proteomes" id="UP000659223"/>
    </source>
</evidence>
<feature type="region of interest" description="Disordered" evidence="1">
    <location>
        <begin position="1"/>
        <end position="54"/>
    </location>
</feature>
<name>A0ABQ2ZAC3_9ACTN</name>
<dbReference type="EMBL" id="BMUT01000017">
    <property type="protein sequence ID" value="GGY06251.1"/>
    <property type="molecule type" value="Genomic_DNA"/>
</dbReference>
<reference evidence="3" key="1">
    <citation type="journal article" date="2019" name="Int. J. Syst. Evol. Microbiol.">
        <title>The Global Catalogue of Microorganisms (GCM) 10K type strain sequencing project: providing services to taxonomists for standard genome sequencing and annotation.</title>
        <authorList>
            <consortium name="The Broad Institute Genomics Platform"/>
            <consortium name="The Broad Institute Genome Sequencing Center for Infectious Disease"/>
            <person name="Wu L."/>
            <person name="Ma J."/>
        </authorList>
    </citation>
    <scope>NUCLEOTIDE SEQUENCE [LARGE SCALE GENOMIC DNA]</scope>
    <source>
        <strain evidence="3">JCM 4586</strain>
    </source>
</reference>
<organism evidence="2 3">
    <name type="scientific">Streptomyces hiroshimensis</name>
    <dbReference type="NCBI Taxonomy" id="66424"/>
    <lineage>
        <taxon>Bacteria</taxon>
        <taxon>Bacillati</taxon>
        <taxon>Actinomycetota</taxon>
        <taxon>Actinomycetes</taxon>
        <taxon>Kitasatosporales</taxon>
        <taxon>Streptomycetaceae</taxon>
        <taxon>Streptomyces</taxon>
    </lineage>
</organism>
<keyword evidence="3" id="KW-1185">Reference proteome</keyword>
<proteinExistence type="predicted"/>
<accession>A0ABQ2ZAC3</accession>
<sequence length="54" mass="5551">MDMPLAGAGEDKEAEAAEGAKVAEGTECCSGRPVDGQDDGAERGMTVLPREDVK</sequence>
<protein>
    <submittedName>
        <fullName evidence="2">Uncharacterized protein</fullName>
    </submittedName>
</protein>
<comment type="caution">
    <text evidence="2">The sequence shown here is derived from an EMBL/GenBank/DDBJ whole genome shotgun (WGS) entry which is preliminary data.</text>
</comment>
<dbReference type="Proteomes" id="UP000659223">
    <property type="component" value="Unassembled WGS sequence"/>
</dbReference>
<evidence type="ECO:0000313" key="2">
    <source>
        <dbReference type="EMBL" id="GGY06251.1"/>
    </source>
</evidence>
<feature type="compositionally biased region" description="Low complexity" evidence="1">
    <location>
        <begin position="17"/>
        <end position="27"/>
    </location>
</feature>